<keyword evidence="2" id="KW-0472">Membrane</keyword>
<dbReference type="OrthoDB" id="658695at2759"/>
<dbReference type="PANTHER" id="PTHR31170">
    <property type="entry name" value="BNAC04G53230D PROTEIN"/>
    <property type="match status" value="1"/>
</dbReference>
<feature type="region of interest" description="Disordered" evidence="1">
    <location>
        <begin position="1"/>
        <end position="28"/>
    </location>
</feature>
<comment type="caution">
    <text evidence="3">The sequence shown here is derived from an EMBL/GenBank/DDBJ whole genome shotgun (WGS) entry which is preliminary data.</text>
</comment>
<sequence>MEEITSPNQQIEISLAPSSSHNDSNGRVQEEAHISFNIGDLDQNWVSSITERHLCHRLAFHALSTEFLTDSANIMRMQMFLKSSPSAHFTTNQEKLNYKSWKNTNGDIYMTSSLGTEGSLEQYLVAVKELEERARDCYSEVITLASNSFVEMMVLDGCFIIELFRKYLIEDFNDVVFRFDWLIKAVIADLIMLENLIPFFVLQSLFDLIDGTCPSPLLVERAFMFFGGLNLSRMTRIKRSTIQIQHLLHLVYIEDILFPDDGCSGKGERVNISSTGTFLDIKFQEGVIEIHPTLDVEILRRRGIIIDGLFNEERAAALFNNMGTEISLPYNNFYFSGVCTEINQYSERAWPKLRESLVDDYFKYPWSITIFFAALLLLLLFMTQTFFSSFPNNSGDEQRWLAM</sequence>
<dbReference type="Pfam" id="PF03140">
    <property type="entry name" value="DUF247"/>
    <property type="match status" value="2"/>
</dbReference>
<evidence type="ECO:0000256" key="2">
    <source>
        <dbReference type="SAM" id="Phobius"/>
    </source>
</evidence>
<name>A0A443P1V4_9MAGN</name>
<feature type="transmembrane region" description="Helical" evidence="2">
    <location>
        <begin position="364"/>
        <end position="382"/>
    </location>
</feature>
<accession>A0A443P1V4</accession>
<feature type="compositionally biased region" description="Polar residues" evidence="1">
    <location>
        <begin position="1"/>
        <end position="27"/>
    </location>
</feature>
<gene>
    <name evidence="3" type="ORF">CKAN_01359900</name>
</gene>
<organism evidence="3 4">
    <name type="scientific">Cinnamomum micranthum f. kanehirae</name>
    <dbReference type="NCBI Taxonomy" id="337451"/>
    <lineage>
        <taxon>Eukaryota</taxon>
        <taxon>Viridiplantae</taxon>
        <taxon>Streptophyta</taxon>
        <taxon>Embryophyta</taxon>
        <taxon>Tracheophyta</taxon>
        <taxon>Spermatophyta</taxon>
        <taxon>Magnoliopsida</taxon>
        <taxon>Magnoliidae</taxon>
        <taxon>Laurales</taxon>
        <taxon>Lauraceae</taxon>
        <taxon>Cinnamomum</taxon>
    </lineage>
</organism>
<evidence type="ECO:0000313" key="4">
    <source>
        <dbReference type="Proteomes" id="UP000283530"/>
    </source>
</evidence>
<dbReference type="PANTHER" id="PTHR31170:SF25">
    <property type="entry name" value="BNAA09G04570D PROTEIN"/>
    <property type="match status" value="1"/>
</dbReference>
<keyword evidence="4" id="KW-1185">Reference proteome</keyword>
<protein>
    <submittedName>
        <fullName evidence="3">UPF0481-like protein</fullName>
    </submittedName>
</protein>
<keyword evidence="2" id="KW-1133">Transmembrane helix</keyword>
<dbReference type="EMBL" id="QPKB01000005">
    <property type="protein sequence ID" value="RWR84773.1"/>
    <property type="molecule type" value="Genomic_DNA"/>
</dbReference>
<evidence type="ECO:0000313" key="3">
    <source>
        <dbReference type="EMBL" id="RWR84773.1"/>
    </source>
</evidence>
<proteinExistence type="predicted"/>
<keyword evidence="2" id="KW-0812">Transmembrane</keyword>
<evidence type="ECO:0000256" key="1">
    <source>
        <dbReference type="SAM" id="MobiDB-lite"/>
    </source>
</evidence>
<reference evidence="3 4" key="1">
    <citation type="journal article" date="2019" name="Nat. Plants">
        <title>Stout camphor tree genome fills gaps in understanding of flowering plant genome evolution.</title>
        <authorList>
            <person name="Chaw S.M."/>
            <person name="Liu Y.C."/>
            <person name="Wu Y.W."/>
            <person name="Wang H.Y."/>
            <person name="Lin C.I."/>
            <person name="Wu C.S."/>
            <person name="Ke H.M."/>
            <person name="Chang L.Y."/>
            <person name="Hsu C.Y."/>
            <person name="Yang H.T."/>
            <person name="Sudianto E."/>
            <person name="Hsu M.H."/>
            <person name="Wu K.P."/>
            <person name="Wang L.N."/>
            <person name="Leebens-Mack J.H."/>
            <person name="Tsai I.J."/>
        </authorList>
    </citation>
    <scope>NUCLEOTIDE SEQUENCE [LARGE SCALE GENOMIC DNA]</scope>
    <source>
        <strain evidence="4">cv. Chaw 1501</strain>
        <tissue evidence="3">Young leaves</tissue>
    </source>
</reference>
<dbReference type="InterPro" id="IPR004158">
    <property type="entry name" value="DUF247_pln"/>
</dbReference>
<dbReference type="AlphaFoldDB" id="A0A443P1V4"/>
<dbReference type="Proteomes" id="UP000283530">
    <property type="component" value="Unassembled WGS sequence"/>
</dbReference>